<accession>A0ABT6Y4T9</accession>
<dbReference type="Proteomes" id="UP001236507">
    <property type="component" value="Unassembled WGS sequence"/>
</dbReference>
<organism evidence="1 2">
    <name type="scientific">Flectobacillus roseus</name>
    <dbReference type="NCBI Taxonomy" id="502259"/>
    <lineage>
        <taxon>Bacteria</taxon>
        <taxon>Pseudomonadati</taxon>
        <taxon>Bacteroidota</taxon>
        <taxon>Cytophagia</taxon>
        <taxon>Cytophagales</taxon>
        <taxon>Flectobacillaceae</taxon>
        <taxon>Flectobacillus</taxon>
    </lineage>
</organism>
<evidence type="ECO:0000313" key="1">
    <source>
        <dbReference type="EMBL" id="MDI9858311.1"/>
    </source>
</evidence>
<reference evidence="1 2" key="1">
    <citation type="submission" date="2023-05" db="EMBL/GenBank/DDBJ databases">
        <title>Novel species of genus Flectobacillus isolated from stream in China.</title>
        <authorList>
            <person name="Lu H."/>
        </authorList>
    </citation>
    <scope>NUCLEOTIDE SEQUENCE [LARGE SCALE GENOMIC DNA]</scope>
    <source>
        <strain evidence="1 2">KCTC 42575</strain>
    </source>
</reference>
<proteinExistence type="predicted"/>
<dbReference type="EMBL" id="JASHIF010000002">
    <property type="protein sequence ID" value="MDI9858311.1"/>
    <property type="molecule type" value="Genomic_DNA"/>
</dbReference>
<protein>
    <submittedName>
        <fullName evidence="1">Uncharacterized protein</fullName>
    </submittedName>
</protein>
<dbReference type="RefSeq" id="WP_283343549.1">
    <property type="nucleotide sequence ID" value="NZ_JASHIF010000002.1"/>
</dbReference>
<gene>
    <name evidence="1" type="ORF">QM524_03705</name>
</gene>
<keyword evidence="2" id="KW-1185">Reference proteome</keyword>
<name>A0ABT6Y4T9_9BACT</name>
<comment type="caution">
    <text evidence="1">The sequence shown here is derived from an EMBL/GenBank/DDBJ whole genome shotgun (WGS) entry which is preliminary data.</text>
</comment>
<sequence length="181" mass="20450">MIQTPLIRYSLAIVCIWFLNLHNTFASNFRLRQTCPTNFSADTITAAFANPLLDLDEGESLSVLVNTNNCFGNTNRLVLFTMENGKLVSRYFLNPSMSPQPFMSRVASSVDNGELVSTHLMSEDNITFFMKFLLSLTKAKDIGCSTSETYYLKSRAYNLQKTDGSCQWFGFGLLTKELFNQ</sequence>
<evidence type="ECO:0000313" key="2">
    <source>
        <dbReference type="Proteomes" id="UP001236507"/>
    </source>
</evidence>